<evidence type="ECO:0000256" key="1">
    <source>
        <dbReference type="SAM" id="Phobius"/>
    </source>
</evidence>
<evidence type="ECO:0000313" key="2">
    <source>
        <dbReference type="EMBL" id="SOB88208.1"/>
    </source>
</evidence>
<keyword evidence="1" id="KW-0472">Membrane</keyword>
<reference evidence="2 3" key="1">
    <citation type="submission" date="2017-07" db="EMBL/GenBank/DDBJ databases">
        <authorList>
            <person name="Sun Z.S."/>
            <person name="Albrecht U."/>
            <person name="Echele G."/>
            <person name="Lee C.C."/>
        </authorList>
    </citation>
    <scope>NUCLEOTIDE SEQUENCE [LARGE SCALE GENOMIC DNA]</scope>
    <source>
        <strain evidence="2 3">CGMCC 1.12672</strain>
    </source>
</reference>
<proteinExistence type="predicted"/>
<evidence type="ECO:0000313" key="3">
    <source>
        <dbReference type="Proteomes" id="UP000219494"/>
    </source>
</evidence>
<feature type="transmembrane region" description="Helical" evidence="1">
    <location>
        <begin position="6"/>
        <end position="23"/>
    </location>
</feature>
<keyword evidence="3" id="KW-1185">Reference proteome</keyword>
<feature type="transmembrane region" description="Helical" evidence="1">
    <location>
        <begin position="70"/>
        <end position="88"/>
    </location>
</feature>
<keyword evidence="1" id="KW-0812">Transmembrane</keyword>
<protein>
    <submittedName>
        <fullName evidence="2">Uncharacterized protein</fullName>
    </submittedName>
</protein>
<dbReference type="AlphaFoldDB" id="A0A285R371"/>
<keyword evidence="1" id="KW-1133">Transmembrane helix</keyword>
<gene>
    <name evidence="2" type="ORF">SAMN06297144_3353</name>
</gene>
<organism evidence="2 3">
    <name type="scientific">Sphingomonas guangdongensis</name>
    <dbReference type="NCBI Taxonomy" id="1141890"/>
    <lineage>
        <taxon>Bacteria</taxon>
        <taxon>Pseudomonadati</taxon>
        <taxon>Pseudomonadota</taxon>
        <taxon>Alphaproteobacteria</taxon>
        <taxon>Sphingomonadales</taxon>
        <taxon>Sphingomonadaceae</taxon>
        <taxon>Sphingomonas</taxon>
    </lineage>
</organism>
<name>A0A285R371_9SPHN</name>
<feature type="transmembrane region" description="Helical" evidence="1">
    <location>
        <begin position="30"/>
        <end position="50"/>
    </location>
</feature>
<dbReference type="EMBL" id="OBMI01000003">
    <property type="protein sequence ID" value="SOB88208.1"/>
    <property type="molecule type" value="Genomic_DNA"/>
</dbReference>
<dbReference type="Proteomes" id="UP000219494">
    <property type="component" value="Unassembled WGS sequence"/>
</dbReference>
<accession>A0A285R371</accession>
<dbReference type="RefSeq" id="WP_097064991.1">
    <property type="nucleotide sequence ID" value="NZ_OBMI01000003.1"/>
</dbReference>
<sequence length="91" mass="9675">MLLLAAPAAAVTAFVAWIIRAEWIGLGRRAATIIITGLIAPLTIMLWGAWHLHHAPDAATDMIPPGPGLVMAALPAAALCLLVSWLILHRR</sequence>